<comment type="similarity">
    <text evidence="1 2">Belongs to the universal stress protein A family.</text>
</comment>
<dbReference type="SUPFAM" id="SSF52402">
    <property type="entry name" value="Adenine nucleotide alpha hydrolases-like"/>
    <property type="match status" value="1"/>
</dbReference>
<gene>
    <name evidence="4" type="ORF">RV14_GL001674</name>
</gene>
<protein>
    <recommendedName>
        <fullName evidence="2">Universal stress protein</fullName>
    </recommendedName>
</protein>
<dbReference type="STRING" id="150033.RV14_GL001674"/>
<dbReference type="Proteomes" id="UP000182152">
    <property type="component" value="Unassembled WGS sequence"/>
</dbReference>
<dbReference type="InterPro" id="IPR014729">
    <property type="entry name" value="Rossmann-like_a/b/a_fold"/>
</dbReference>
<dbReference type="PANTHER" id="PTHR46268">
    <property type="entry name" value="STRESS RESPONSE PROTEIN NHAX"/>
    <property type="match status" value="1"/>
</dbReference>
<evidence type="ECO:0000256" key="2">
    <source>
        <dbReference type="PIRNR" id="PIRNR006276"/>
    </source>
</evidence>
<dbReference type="EMBL" id="JXLB01000004">
    <property type="protein sequence ID" value="OJG83316.1"/>
    <property type="molecule type" value="Genomic_DNA"/>
</dbReference>
<name>A0A1L8WQN5_9ENTE</name>
<feature type="domain" description="UspA" evidence="3">
    <location>
        <begin position="4"/>
        <end position="145"/>
    </location>
</feature>
<evidence type="ECO:0000256" key="1">
    <source>
        <dbReference type="ARBA" id="ARBA00008791"/>
    </source>
</evidence>
<dbReference type="InterPro" id="IPR006016">
    <property type="entry name" value="UspA"/>
</dbReference>
<dbReference type="PRINTS" id="PR01438">
    <property type="entry name" value="UNVRSLSTRESS"/>
</dbReference>
<reference evidence="4 5" key="1">
    <citation type="submission" date="2014-12" db="EMBL/GenBank/DDBJ databases">
        <title>Draft genome sequences of 29 type strains of Enterococci.</title>
        <authorList>
            <person name="Zhong Z."/>
            <person name="Sun Z."/>
            <person name="Liu W."/>
            <person name="Zhang W."/>
            <person name="Zhang H."/>
        </authorList>
    </citation>
    <scope>NUCLEOTIDE SEQUENCE [LARGE SCALE GENOMIC DNA]</scope>
    <source>
        <strain evidence="4 5">DSM 15687</strain>
    </source>
</reference>
<evidence type="ECO:0000313" key="5">
    <source>
        <dbReference type="Proteomes" id="UP000182152"/>
    </source>
</evidence>
<dbReference type="GO" id="GO:0005737">
    <property type="term" value="C:cytoplasm"/>
    <property type="evidence" value="ECO:0007669"/>
    <property type="project" value="UniProtKB-SubCell"/>
</dbReference>
<dbReference type="CDD" id="cd00293">
    <property type="entry name" value="USP-like"/>
    <property type="match status" value="1"/>
</dbReference>
<comment type="caution">
    <text evidence="4">The sequence shown here is derived from an EMBL/GenBank/DDBJ whole genome shotgun (WGS) entry which is preliminary data.</text>
</comment>
<dbReference type="Pfam" id="PF00582">
    <property type="entry name" value="Usp"/>
    <property type="match status" value="1"/>
</dbReference>
<dbReference type="RefSeq" id="WP_071854792.1">
    <property type="nucleotide sequence ID" value="NZ_JXLB01000004.1"/>
</dbReference>
<sequence>MEQEYKHILVGIDGSEQALAAFKKAIEVARRNDGTVYVTNVIDQQFYNFMGYAPIDQSMVDQQTEAAKKMIEDCKDYGKKVGYQKIEGVIAYGSVRESMAVNLPKKYAIDLIMVGQSGLNAVERFMTGSVASYVIRRAPCDVLIVSDEVEKAASV</sequence>
<comment type="subcellular location">
    <subcellularLocation>
        <location evidence="2">Cytoplasm</location>
    </subcellularLocation>
</comment>
<dbReference type="OrthoDB" id="9789668at2"/>
<evidence type="ECO:0000313" key="4">
    <source>
        <dbReference type="EMBL" id="OJG83316.1"/>
    </source>
</evidence>
<keyword evidence="5" id="KW-1185">Reference proteome</keyword>
<dbReference type="Gene3D" id="3.40.50.620">
    <property type="entry name" value="HUPs"/>
    <property type="match status" value="1"/>
</dbReference>
<dbReference type="PIRSF" id="PIRSF006276">
    <property type="entry name" value="UspA"/>
    <property type="match status" value="1"/>
</dbReference>
<dbReference type="InterPro" id="IPR006015">
    <property type="entry name" value="Universal_stress_UspA"/>
</dbReference>
<dbReference type="PANTHER" id="PTHR46268:SF6">
    <property type="entry name" value="UNIVERSAL STRESS PROTEIN UP12"/>
    <property type="match status" value="1"/>
</dbReference>
<proteinExistence type="inferred from homology"/>
<keyword evidence="2" id="KW-0963">Cytoplasm</keyword>
<dbReference type="AlphaFoldDB" id="A0A1L8WQN5"/>
<organism evidence="4 5">
    <name type="scientific">Enterococcus ratti</name>
    <dbReference type="NCBI Taxonomy" id="150033"/>
    <lineage>
        <taxon>Bacteria</taxon>
        <taxon>Bacillati</taxon>
        <taxon>Bacillota</taxon>
        <taxon>Bacilli</taxon>
        <taxon>Lactobacillales</taxon>
        <taxon>Enterococcaceae</taxon>
        <taxon>Enterococcus</taxon>
    </lineage>
</organism>
<accession>A0A1L8WQN5</accession>
<evidence type="ECO:0000259" key="3">
    <source>
        <dbReference type="Pfam" id="PF00582"/>
    </source>
</evidence>